<keyword evidence="2 4" id="KW-0863">Zinc-finger</keyword>
<proteinExistence type="predicted"/>
<reference evidence="6 7" key="1">
    <citation type="submission" date="2016-03" db="EMBL/GenBank/DDBJ databases">
        <title>EvidentialGene: Evidence-directed Construction of Genes on Genomes.</title>
        <authorList>
            <person name="Gilbert D.G."/>
            <person name="Choi J.-H."/>
            <person name="Mockaitis K."/>
            <person name="Colbourne J."/>
            <person name="Pfrender M."/>
        </authorList>
    </citation>
    <scope>NUCLEOTIDE SEQUENCE [LARGE SCALE GENOMIC DNA]</scope>
    <source>
        <strain evidence="6 7">Xinb3</strain>
        <tissue evidence="6">Complete organism</tissue>
    </source>
</reference>
<dbReference type="PROSITE" id="PS50089">
    <property type="entry name" value="ZF_RING_2"/>
    <property type="match status" value="1"/>
</dbReference>
<dbReference type="Gene3D" id="3.30.40.10">
    <property type="entry name" value="Zinc/RING finger domain, C3HC4 (zinc finger)"/>
    <property type="match status" value="1"/>
</dbReference>
<evidence type="ECO:0000259" key="5">
    <source>
        <dbReference type="PROSITE" id="PS50089"/>
    </source>
</evidence>
<evidence type="ECO:0000256" key="4">
    <source>
        <dbReference type="PROSITE-ProRule" id="PRU00175"/>
    </source>
</evidence>
<gene>
    <name evidence="6" type="ORF">APZ42_012585</name>
</gene>
<dbReference type="OrthoDB" id="6382074at2759"/>
<dbReference type="GO" id="GO:0008270">
    <property type="term" value="F:zinc ion binding"/>
    <property type="evidence" value="ECO:0007669"/>
    <property type="project" value="UniProtKB-KW"/>
</dbReference>
<sequence length="134" mass="15480">MICEICFNNPKSFFFRPCGHLFCNVCADRVVPWHGNGQDAPANLRCFLCRGIVEEDLHRFRTIKQVFREFKSALPSSAAYERLFNRAGLIFVSKRSNLSDGNFKKLIYCIVFFLQNGMSNRKWQDSPSKTSSKL</sequence>
<protein>
    <recommendedName>
        <fullName evidence="5">RING-type domain-containing protein</fullName>
    </recommendedName>
</protein>
<keyword evidence="7" id="KW-1185">Reference proteome</keyword>
<accession>A0A162RN82</accession>
<dbReference type="AlphaFoldDB" id="A0A162RN82"/>
<name>A0A162RN82_9CRUS</name>
<comment type="caution">
    <text evidence="6">The sequence shown here is derived from an EMBL/GenBank/DDBJ whole genome shotgun (WGS) entry which is preliminary data.</text>
</comment>
<keyword evidence="3" id="KW-0862">Zinc</keyword>
<dbReference type="SUPFAM" id="SSF57850">
    <property type="entry name" value="RING/U-box"/>
    <property type="match status" value="1"/>
</dbReference>
<evidence type="ECO:0000256" key="3">
    <source>
        <dbReference type="ARBA" id="ARBA00022833"/>
    </source>
</evidence>
<evidence type="ECO:0000256" key="1">
    <source>
        <dbReference type="ARBA" id="ARBA00022723"/>
    </source>
</evidence>
<evidence type="ECO:0000313" key="7">
    <source>
        <dbReference type="Proteomes" id="UP000076858"/>
    </source>
</evidence>
<dbReference type="InterPro" id="IPR013083">
    <property type="entry name" value="Znf_RING/FYVE/PHD"/>
</dbReference>
<feature type="domain" description="RING-type" evidence="5">
    <location>
        <begin position="3"/>
        <end position="50"/>
    </location>
</feature>
<dbReference type="PROSITE" id="PS00518">
    <property type="entry name" value="ZF_RING_1"/>
    <property type="match status" value="1"/>
</dbReference>
<keyword evidence="1" id="KW-0479">Metal-binding</keyword>
<dbReference type="InterPro" id="IPR001841">
    <property type="entry name" value="Znf_RING"/>
</dbReference>
<dbReference type="SMART" id="SM00184">
    <property type="entry name" value="RING"/>
    <property type="match status" value="1"/>
</dbReference>
<dbReference type="Pfam" id="PF13920">
    <property type="entry name" value="zf-C3HC4_3"/>
    <property type="match status" value="1"/>
</dbReference>
<evidence type="ECO:0000256" key="2">
    <source>
        <dbReference type="ARBA" id="ARBA00022771"/>
    </source>
</evidence>
<dbReference type="EMBL" id="LRGB01000139">
    <property type="protein sequence ID" value="KZS20656.1"/>
    <property type="molecule type" value="Genomic_DNA"/>
</dbReference>
<dbReference type="InterPro" id="IPR017907">
    <property type="entry name" value="Znf_RING_CS"/>
</dbReference>
<evidence type="ECO:0000313" key="6">
    <source>
        <dbReference type="EMBL" id="KZS20656.1"/>
    </source>
</evidence>
<organism evidence="6 7">
    <name type="scientific">Daphnia magna</name>
    <dbReference type="NCBI Taxonomy" id="35525"/>
    <lineage>
        <taxon>Eukaryota</taxon>
        <taxon>Metazoa</taxon>
        <taxon>Ecdysozoa</taxon>
        <taxon>Arthropoda</taxon>
        <taxon>Crustacea</taxon>
        <taxon>Branchiopoda</taxon>
        <taxon>Diplostraca</taxon>
        <taxon>Cladocera</taxon>
        <taxon>Anomopoda</taxon>
        <taxon>Daphniidae</taxon>
        <taxon>Daphnia</taxon>
    </lineage>
</organism>
<dbReference type="Proteomes" id="UP000076858">
    <property type="component" value="Unassembled WGS sequence"/>
</dbReference>